<evidence type="ECO:0000256" key="1">
    <source>
        <dbReference type="SAM" id="MobiDB-lite"/>
    </source>
</evidence>
<evidence type="ECO:0000313" key="3">
    <source>
        <dbReference type="Proteomes" id="UP001642360"/>
    </source>
</evidence>
<evidence type="ECO:0000313" key="2">
    <source>
        <dbReference type="EMBL" id="CAK9167383.1"/>
    </source>
</evidence>
<dbReference type="Proteomes" id="UP001642360">
    <property type="component" value="Unassembled WGS sequence"/>
</dbReference>
<protein>
    <submittedName>
        <fullName evidence="2">Uncharacterized protein</fullName>
    </submittedName>
</protein>
<feature type="region of interest" description="Disordered" evidence="1">
    <location>
        <begin position="62"/>
        <end position="97"/>
    </location>
</feature>
<reference evidence="2 3" key="1">
    <citation type="submission" date="2024-02" db="EMBL/GenBank/DDBJ databases">
        <authorList>
            <person name="Vignale AGUSTIN F."/>
            <person name="Sosa J E."/>
            <person name="Modenutti C."/>
        </authorList>
    </citation>
    <scope>NUCLEOTIDE SEQUENCE [LARGE SCALE GENOMIC DNA]</scope>
</reference>
<gene>
    <name evidence="2" type="ORF">ILEXP_LOCUS36650</name>
</gene>
<dbReference type="EMBL" id="CAUOFW020004824">
    <property type="protein sequence ID" value="CAK9167383.1"/>
    <property type="molecule type" value="Genomic_DNA"/>
</dbReference>
<comment type="caution">
    <text evidence="2">The sequence shown here is derived from an EMBL/GenBank/DDBJ whole genome shotgun (WGS) entry which is preliminary data.</text>
</comment>
<keyword evidence="3" id="KW-1185">Reference proteome</keyword>
<name>A0ABC8TJ77_9AQUA</name>
<dbReference type="AlphaFoldDB" id="A0ABC8TJ77"/>
<accession>A0ABC8TJ77</accession>
<sequence length="352" mass="38517">MSLTRINSGAGFHVLNNCARIENRCDSSYNNWWKYDVLPHLDGINCKTLLASESENFKFKAQADGSGKGKSLPTVAKAPSRLRKRDTSKDCLNSQEQPTPKMLKVTTPVSRSANVRFVHPLNISESAKVSSSNKSDHALLSARMSKSIFKKHDIGSNRGRIPSTIVPVDNLSSIKQVIQERWQTGATKSEHNLACTWTKDGANHTTIKSLTSRVDPSCDVLNDLSTFLELSPRSRNKACPPLPDLVTLNFIPGICGNQNLDNDIIEALFDDNDRTMSILSSSGGILPLVDGEHTNPCEGEVNSKINSSCVIQAGQEAINNFVMNTLLEPNGPGEARSPRLMPMFSSVSGIFY</sequence>
<organism evidence="2 3">
    <name type="scientific">Ilex paraguariensis</name>
    <name type="common">yerba mate</name>
    <dbReference type="NCBI Taxonomy" id="185542"/>
    <lineage>
        <taxon>Eukaryota</taxon>
        <taxon>Viridiplantae</taxon>
        <taxon>Streptophyta</taxon>
        <taxon>Embryophyta</taxon>
        <taxon>Tracheophyta</taxon>
        <taxon>Spermatophyta</taxon>
        <taxon>Magnoliopsida</taxon>
        <taxon>eudicotyledons</taxon>
        <taxon>Gunneridae</taxon>
        <taxon>Pentapetalae</taxon>
        <taxon>asterids</taxon>
        <taxon>campanulids</taxon>
        <taxon>Aquifoliales</taxon>
        <taxon>Aquifoliaceae</taxon>
        <taxon>Ilex</taxon>
    </lineage>
</organism>
<proteinExistence type="predicted"/>